<keyword evidence="3" id="KW-1185">Reference proteome</keyword>
<dbReference type="OrthoDB" id="770452at2"/>
<gene>
    <name evidence="2" type="ORF">CLV32_1063</name>
</gene>
<dbReference type="Proteomes" id="UP000295499">
    <property type="component" value="Unassembled WGS sequence"/>
</dbReference>
<evidence type="ECO:0000259" key="1">
    <source>
        <dbReference type="Pfam" id="PF22292"/>
    </source>
</evidence>
<protein>
    <recommendedName>
        <fullName evidence="1">DUF6965 domain-containing protein</fullName>
    </recommendedName>
</protein>
<feature type="domain" description="DUF6965" evidence="1">
    <location>
        <begin position="1"/>
        <end position="65"/>
    </location>
</feature>
<accession>A0A4R6IQW0</accession>
<dbReference type="AlphaFoldDB" id="A0A4R6IQW0"/>
<dbReference type="InterPro" id="IPR054238">
    <property type="entry name" value="DUF6965"/>
</dbReference>
<dbReference type="RefSeq" id="WP_133553045.1">
    <property type="nucleotide sequence ID" value="NZ_SNWM01000001.1"/>
</dbReference>
<dbReference type="EMBL" id="SNWM01000001">
    <property type="protein sequence ID" value="TDO24770.1"/>
    <property type="molecule type" value="Genomic_DNA"/>
</dbReference>
<evidence type="ECO:0000313" key="3">
    <source>
        <dbReference type="Proteomes" id="UP000295499"/>
    </source>
</evidence>
<organism evidence="2 3">
    <name type="scientific">Pedobacter duraquae</name>
    <dbReference type="NCBI Taxonomy" id="425511"/>
    <lineage>
        <taxon>Bacteria</taxon>
        <taxon>Pseudomonadati</taxon>
        <taxon>Bacteroidota</taxon>
        <taxon>Sphingobacteriia</taxon>
        <taxon>Sphingobacteriales</taxon>
        <taxon>Sphingobacteriaceae</taxon>
        <taxon>Pedobacter</taxon>
    </lineage>
</organism>
<sequence length="72" mass="8224">MTIEEIEGYFTGVELPESATIDTGVVIEDIPLFLRSHFSFIRENPGKKSTEVYFDRLQRLIAIMDAKTNNES</sequence>
<reference evidence="2 3" key="1">
    <citation type="submission" date="2019-03" db="EMBL/GenBank/DDBJ databases">
        <title>Genomic Encyclopedia of Archaeal and Bacterial Type Strains, Phase II (KMG-II): from individual species to whole genera.</title>
        <authorList>
            <person name="Goeker M."/>
        </authorList>
    </citation>
    <scope>NUCLEOTIDE SEQUENCE [LARGE SCALE GENOMIC DNA]</scope>
    <source>
        <strain evidence="2 3">DSM 19034</strain>
    </source>
</reference>
<evidence type="ECO:0000313" key="2">
    <source>
        <dbReference type="EMBL" id="TDO24770.1"/>
    </source>
</evidence>
<comment type="caution">
    <text evidence="2">The sequence shown here is derived from an EMBL/GenBank/DDBJ whole genome shotgun (WGS) entry which is preliminary data.</text>
</comment>
<dbReference type="Pfam" id="PF22292">
    <property type="entry name" value="DUF6965"/>
    <property type="match status" value="1"/>
</dbReference>
<proteinExistence type="predicted"/>
<name>A0A4R6IQW0_9SPHI</name>